<dbReference type="EMBL" id="VWSJ01000001">
    <property type="protein sequence ID" value="MSN95745.1"/>
    <property type="molecule type" value="Genomic_DNA"/>
</dbReference>
<accession>A0A6L5WIA3</accession>
<comment type="caution">
    <text evidence="2">The sequence shown here is derived from an EMBL/GenBank/DDBJ whole genome shotgun (WGS) entry which is preliminary data.</text>
</comment>
<feature type="coiled-coil region" evidence="1">
    <location>
        <begin position="489"/>
        <end position="599"/>
    </location>
</feature>
<dbReference type="RefSeq" id="WP_154570016.1">
    <property type="nucleotide sequence ID" value="NZ_VWSJ01000001.1"/>
</dbReference>
<keyword evidence="3" id="KW-1185">Reference proteome</keyword>
<dbReference type="AlphaFoldDB" id="A0A6L5WIA3"/>
<dbReference type="Proteomes" id="UP000476338">
    <property type="component" value="Unassembled WGS sequence"/>
</dbReference>
<evidence type="ECO:0000313" key="2">
    <source>
        <dbReference type="EMBL" id="MSN95745.1"/>
    </source>
</evidence>
<evidence type="ECO:0000313" key="3">
    <source>
        <dbReference type="Proteomes" id="UP000476338"/>
    </source>
</evidence>
<reference evidence="2 3" key="2">
    <citation type="submission" date="2020-03" db="EMBL/GenBank/DDBJ databases">
        <title>Campylobacter portucalensis sp. nov., a new species of Campylobacter isolated from the reproductive tract of bulls.</title>
        <authorList>
            <person name="Silva M.F."/>
            <person name="Pereira G."/>
            <person name="Carneiro C."/>
            <person name="Hemphill A."/>
            <person name="Mateus L."/>
            <person name="Lopes-Da-Costa L."/>
            <person name="Silva E."/>
        </authorList>
    </citation>
    <scope>NUCLEOTIDE SEQUENCE [LARGE SCALE GENOMIC DNA]</scope>
    <source>
        <strain evidence="2 3">FMV-PI01</strain>
    </source>
</reference>
<reference evidence="2 3" key="1">
    <citation type="submission" date="2019-09" db="EMBL/GenBank/DDBJ databases">
        <authorList>
            <person name="Silva M."/>
            <person name="Pereira G."/>
            <person name="Lopes-Da-Costa L."/>
            <person name="Silva E."/>
        </authorList>
    </citation>
    <scope>NUCLEOTIDE SEQUENCE [LARGE SCALE GENOMIC DNA]</scope>
    <source>
        <strain evidence="2 3">FMV-PI01</strain>
    </source>
</reference>
<gene>
    <name evidence="2" type="ORF">F1B92_00800</name>
</gene>
<name>A0A6L5WIA3_9BACT</name>
<evidence type="ECO:0008006" key="4">
    <source>
        <dbReference type="Google" id="ProtNLM"/>
    </source>
</evidence>
<proteinExistence type="predicted"/>
<keyword evidence="1" id="KW-0175">Coiled coil</keyword>
<sequence length="1076" mass="120658">MKYTEITPEEFLGVEKQNATMKYKEISPEEFLGTKDVKKNTSFMGDMWSGHVNNINKYVASIQKMASKGAGAIGLDKASRYLEEASKNSSDIANDYKKRINNQVAGVIGEMVGDPLNLIPVGGAIGKARKIKDLSKLEKAKDIGKEALKFGAFSSGASMLSDYGDSAISSEQMKKNALLSGAVGATIGGSLASGLPQQLIKKGYNKAKDSIDKLRGKISNPIIDNVLDSANPNLTPRELNRIDKKEMARVHQVLENKKPSTIIRKYDDSNKDALIFEKGNKKYGAKHIQRKHLGSGKKGEVSKYDIMSLGQNIRNNLQNNIEPTTEIDSMGRNKKLYEWEKDSSNFRAVTRDLDKAELDQSPANFNQPREKIISFYSDKNLKEPMEFHTKAYQDSEQIPKISKFNLENLKGIASNQAGSAISGAGVGATINADYDSKGDIDWASVATGAILGAGGGLAIKNAPKIIREAETLPIKKELDSAILENDEFLKTYNDKQDKLQKRFNEVEADIIPPEILEKNREILEYLEQQKQSYKQAKGNKEEKDKIKKQMEDAINYRENLNAPYTPRVEEEKALIKNEEIALNNTLIEKQAKVRQLKEQLKDDKDFKNINGVFGELRGAFTNTFSDDFNKLRDKAVSNINKQAMDIEVINKMFSGYDKQTLQNMGKALQGEDITLGNIDNKLVASLRDMIDNNTKELHSLGFFDTNTLNEYLGNYTIRNYDLNLKDKFKNTFKAGFGLDNITKKRGEEYAISLEDFKKGVASGDIVEYGSGGFSKGKKTYFRDKDGKILHNQKNQVIIRQDLSKARRAELKEDTDISIIAAKTLMKQRELIEHAKYLQNIKDYAEQLAKQSPNKQQIFLEVAGDVDKKYLDSFAKQSGFTKLDSRFGVLEGKYIRKDIANDLNANYDKLYGTFFGRDGWGAGWKNYLNMWKKSKTVYNSKAHINNLASNASLMILNGFNPTDMIKQANVLSKAKTYDTLLAKQKLGIINETESKTLLDMSDEMKIYKEAYDSGLFGRGQIADVSSGESTLKGVLGKSARFAESAYKFEDNVARLSTFSSLRKKGYVSWVIYDDLVF</sequence>
<evidence type="ECO:0000256" key="1">
    <source>
        <dbReference type="SAM" id="Coils"/>
    </source>
</evidence>
<protein>
    <recommendedName>
        <fullName evidence="4">Large polyvalent protein associated domain-containing protein</fullName>
    </recommendedName>
</protein>
<organism evidence="2 3">
    <name type="scientific">Campylobacter portucalensis</name>
    <dbReference type="NCBI Taxonomy" id="2608384"/>
    <lineage>
        <taxon>Bacteria</taxon>
        <taxon>Pseudomonadati</taxon>
        <taxon>Campylobacterota</taxon>
        <taxon>Epsilonproteobacteria</taxon>
        <taxon>Campylobacterales</taxon>
        <taxon>Campylobacteraceae</taxon>
        <taxon>Campylobacter</taxon>
    </lineage>
</organism>